<protein>
    <recommendedName>
        <fullName evidence="4">SRCR domain-containing protein</fullName>
    </recommendedName>
</protein>
<evidence type="ECO:0000313" key="6">
    <source>
        <dbReference type="Proteomes" id="UP000007875"/>
    </source>
</evidence>
<feature type="domain" description="SRCR" evidence="4">
    <location>
        <begin position="95"/>
        <end position="202"/>
    </location>
</feature>
<dbReference type="GeneTree" id="ENSGT00940000171404"/>
<comment type="caution">
    <text evidence="3">Lacks conserved residue(s) required for the propagation of feature annotation.</text>
</comment>
<organism evidence="5 6">
    <name type="scientific">Ciona savignyi</name>
    <name type="common">Pacific transparent sea squirt</name>
    <dbReference type="NCBI Taxonomy" id="51511"/>
    <lineage>
        <taxon>Eukaryota</taxon>
        <taxon>Metazoa</taxon>
        <taxon>Chordata</taxon>
        <taxon>Tunicata</taxon>
        <taxon>Ascidiacea</taxon>
        <taxon>Phlebobranchia</taxon>
        <taxon>Cionidae</taxon>
        <taxon>Ciona</taxon>
    </lineage>
</organism>
<keyword evidence="6" id="KW-1185">Reference proteome</keyword>
<dbReference type="HOGENOM" id="CLU_002555_1_2_1"/>
<dbReference type="InParanoid" id="H2YM17"/>
<evidence type="ECO:0000256" key="1">
    <source>
        <dbReference type="ARBA" id="ARBA00022729"/>
    </source>
</evidence>
<reference evidence="5" key="2">
    <citation type="submission" date="2025-08" db="UniProtKB">
        <authorList>
            <consortium name="Ensembl"/>
        </authorList>
    </citation>
    <scope>IDENTIFICATION</scope>
</reference>
<feature type="disulfide bond" evidence="3">
    <location>
        <begin position="165"/>
        <end position="175"/>
    </location>
</feature>
<dbReference type="SUPFAM" id="SSF56487">
    <property type="entry name" value="SRCR-like"/>
    <property type="match status" value="2"/>
</dbReference>
<dbReference type="PANTHER" id="PTHR48071:SF18">
    <property type="entry name" value="DELETED IN MALIGNANT BRAIN TUMORS 1 PROTEIN-RELATED"/>
    <property type="match status" value="1"/>
</dbReference>
<dbReference type="Proteomes" id="UP000007875">
    <property type="component" value="Unassembled WGS sequence"/>
</dbReference>
<dbReference type="Ensembl" id="ENSCSAVT00000006449.1">
    <property type="protein sequence ID" value="ENSCSAVP00000006369.1"/>
    <property type="gene ID" value="ENSCSAVG00000003811.1"/>
</dbReference>
<dbReference type="Pfam" id="PF00530">
    <property type="entry name" value="SRCR"/>
    <property type="match status" value="2"/>
</dbReference>
<evidence type="ECO:0000256" key="3">
    <source>
        <dbReference type="PROSITE-ProRule" id="PRU00196"/>
    </source>
</evidence>
<sequence>MTSGMLEVQSATDSYWYSVCFDGWSDANSFVACGELGFPSVNSHYSVPGFTAVVITCHGTESSLDGCTHVVTSSCQSGRVALSCSLRGIEVTRQIRLRAGAHTGDGRVQVALDSEWGSICAGNTWDLRGANVACRQLGYGTARHYFSGEQFGQGHGTIWLTNVECYGNETHIGQCGFERISRVHDYSNYSTDGCSQRQLAAI</sequence>
<feature type="domain" description="SRCR" evidence="4">
    <location>
        <begin position="1"/>
        <end position="85"/>
    </location>
</feature>
<reference evidence="6" key="1">
    <citation type="submission" date="2003-08" db="EMBL/GenBank/DDBJ databases">
        <authorList>
            <person name="Birren B."/>
            <person name="Nusbaum C."/>
            <person name="Abebe A."/>
            <person name="Abouelleil A."/>
            <person name="Adekoya E."/>
            <person name="Ait-zahra M."/>
            <person name="Allen N."/>
            <person name="Allen T."/>
            <person name="An P."/>
            <person name="Anderson M."/>
            <person name="Anderson S."/>
            <person name="Arachchi H."/>
            <person name="Armbruster J."/>
            <person name="Bachantsang P."/>
            <person name="Baldwin J."/>
            <person name="Barry A."/>
            <person name="Bayul T."/>
            <person name="Blitshsteyn B."/>
            <person name="Bloom T."/>
            <person name="Blye J."/>
            <person name="Boguslavskiy L."/>
            <person name="Borowsky M."/>
            <person name="Boukhgalter B."/>
            <person name="Brunache A."/>
            <person name="Butler J."/>
            <person name="Calixte N."/>
            <person name="Calvo S."/>
            <person name="Camarata J."/>
            <person name="Campo K."/>
            <person name="Chang J."/>
            <person name="Cheshatsang Y."/>
            <person name="Citroen M."/>
            <person name="Collymore A."/>
            <person name="Considine T."/>
            <person name="Cook A."/>
            <person name="Cooke P."/>
            <person name="Corum B."/>
            <person name="Cuomo C."/>
            <person name="David R."/>
            <person name="Dawoe T."/>
            <person name="Degray S."/>
            <person name="Dodge S."/>
            <person name="Dooley K."/>
            <person name="Dorje P."/>
            <person name="Dorjee K."/>
            <person name="Dorris L."/>
            <person name="Duffey N."/>
            <person name="Dupes A."/>
            <person name="Elkins T."/>
            <person name="Engels R."/>
            <person name="Erickson J."/>
            <person name="Farina A."/>
            <person name="Faro S."/>
            <person name="Ferreira P."/>
            <person name="Fischer H."/>
            <person name="Fitzgerald M."/>
            <person name="Foley K."/>
            <person name="Gage D."/>
            <person name="Galagan J."/>
            <person name="Gearin G."/>
            <person name="Gnerre S."/>
            <person name="Gnirke A."/>
            <person name="Goyette A."/>
            <person name="Graham J."/>
            <person name="Grandbois E."/>
            <person name="Gyaltsen K."/>
            <person name="Hafez N."/>
            <person name="Hagopian D."/>
            <person name="Hagos B."/>
            <person name="Hall J."/>
            <person name="Hatcher B."/>
            <person name="Heller A."/>
            <person name="Higgins H."/>
            <person name="Honan T."/>
            <person name="Horn A."/>
            <person name="Houde N."/>
            <person name="Hughes L."/>
            <person name="Hulme W."/>
            <person name="Husby E."/>
            <person name="Iliev I."/>
            <person name="Jaffe D."/>
            <person name="Jones C."/>
            <person name="Kamal M."/>
            <person name="Kamat A."/>
            <person name="Kamvysselis M."/>
            <person name="Karlsson E."/>
            <person name="Kells C."/>
            <person name="Kieu A."/>
            <person name="Kisner P."/>
            <person name="Kodira C."/>
            <person name="Kulbokas E."/>
            <person name="Labutti K."/>
            <person name="Lama D."/>
            <person name="Landers T."/>
            <person name="Leger J."/>
            <person name="Levine S."/>
            <person name="Lewis D."/>
            <person name="Lewis T."/>
            <person name="Lindblad-toh K."/>
            <person name="Liu X."/>
            <person name="Lokyitsang T."/>
            <person name="Lokyitsang Y."/>
            <person name="Lucien O."/>
            <person name="Lui A."/>
            <person name="Ma L.J."/>
            <person name="Mabbitt R."/>
            <person name="Macdonald J."/>
            <person name="Maclean C."/>
            <person name="Major J."/>
            <person name="Manning J."/>
            <person name="Marabella R."/>
            <person name="Maru K."/>
            <person name="Matthews C."/>
            <person name="Mauceli E."/>
            <person name="Mccarthy M."/>
            <person name="Mcdonough S."/>
            <person name="Mcghee T."/>
            <person name="Meldrim J."/>
            <person name="Meneus L."/>
            <person name="Mesirov J."/>
            <person name="Mihalev A."/>
            <person name="Mihova T."/>
            <person name="Mikkelsen T."/>
            <person name="Mlenga V."/>
            <person name="Moru K."/>
            <person name="Mozes J."/>
            <person name="Mulrain L."/>
            <person name="Munson G."/>
            <person name="Naylor J."/>
            <person name="Newes C."/>
            <person name="Nguyen C."/>
            <person name="Nguyen N."/>
            <person name="Nguyen T."/>
            <person name="Nicol R."/>
            <person name="Nielsen C."/>
            <person name="Nizzari M."/>
            <person name="Norbu C."/>
            <person name="Norbu N."/>
            <person name="O'donnell P."/>
            <person name="Okoawo O."/>
            <person name="O'leary S."/>
            <person name="Omotosho B."/>
            <person name="O'neill K."/>
            <person name="Osman S."/>
            <person name="Parker S."/>
            <person name="Perrin D."/>
            <person name="Phunkhang P."/>
            <person name="Piqani B."/>
            <person name="Purcell S."/>
            <person name="Rachupka T."/>
            <person name="Ramasamy U."/>
            <person name="Rameau R."/>
            <person name="Ray V."/>
            <person name="Raymond C."/>
            <person name="Retta R."/>
            <person name="Richardson S."/>
            <person name="Rise C."/>
            <person name="Rodriguez J."/>
            <person name="Rogers J."/>
            <person name="Rogov P."/>
            <person name="Rutman M."/>
            <person name="Schupbach R."/>
            <person name="Seaman C."/>
            <person name="Settipalli S."/>
            <person name="Sharpe T."/>
            <person name="Sheridan J."/>
            <person name="Sherpa N."/>
            <person name="Shi J."/>
            <person name="Smirnov S."/>
            <person name="Smith C."/>
            <person name="Sougnez C."/>
            <person name="Spencer B."/>
            <person name="Stalker J."/>
            <person name="Stange-thomann N."/>
            <person name="Stavropoulos S."/>
            <person name="Stetson K."/>
            <person name="Stone C."/>
            <person name="Stone S."/>
            <person name="Stubbs M."/>
            <person name="Talamas J."/>
            <person name="Tchuinga P."/>
            <person name="Tenzing P."/>
            <person name="Tesfaye S."/>
            <person name="Theodore J."/>
            <person name="Thoulutsang Y."/>
            <person name="Topham K."/>
            <person name="Towey S."/>
            <person name="Tsamla T."/>
            <person name="Tsomo N."/>
            <person name="Vallee D."/>
            <person name="Vassiliev H."/>
            <person name="Venkataraman V."/>
            <person name="Vinson J."/>
            <person name="Vo A."/>
            <person name="Wade C."/>
            <person name="Wang S."/>
            <person name="Wangchuk T."/>
            <person name="Wangdi T."/>
            <person name="Whittaker C."/>
            <person name="Wilkinson J."/>
            <person name="Wu Y."/>
            <person name="Wyman D."/>
            <person name="Yadav S."/>
            <person name="Yang S."/>
            <person name="Yang X."/>
            <person name="Yeager S."/>
            <person name="Yee E."/>
            <person name="Young G."/>
            <person name="Zainoun J."/>
            <person name="Zembeck L."/>
            <person name="Zimmer A."/>
            <person name="Zody M."/>
            <person name="Lander E."/>
        </authorList>
    </citation>
    <scope>NUCLEOTIDE SEQUENCE [LARGE SCALE GENOMIC DNA]</scope>
</reference>
<dbReference type="OMA" id="CGFERIS"/>
<reference evidence="5" key="3">
    <citation type="submission" date="2025-09" db="UniProtKB">
        <authorList>
            <consortium name="Ensembl"/>
        </authorList>
    </citation>
    <scope>IDENTIFICATION</scope>
</reference>
<keyword evidence="1" id="KW-0732">Signal</keyword>
<evidence type="ECO:0000313" key="5">
    <source>
        <dbReference type="Ensembl" id="ENSCSAVP00000006369.1"/>
    </source>
</evidence>
<dbReference type="SMART" id="SM00202">
    <property type="entry name" value="SR"/>
    <property type="match status" value="2"/>
</dbReference>
<feature type="disulfide bond" evidence="3">
    <location>
        <begin position="57"/>
        <end position="67"/>
    </location>
</feature>
<dbReference type="AlphaFoldDB" id="H2YM17"/>
<keyword evidence="2 3" id="KW-1015">Disulfide bond</keyword>
<dbReference type="STRING" id="51511.ENSCSAVP00000006369"/>
<dbReference type="InterPro" id="IPR001190">
    <property type="entry name" value="SRCR"/>
</dbReference>
<dbReference type="FunFam" id="3.10.250.10:FF:000001">
    <property type="entry name" value="Lysyl oxidase 4 isoform X1"/>
    <property type="match status" value="1"/>
</dbReference>
<evidence type="ECO:0000256" key="2">
    <source>
        <dbReference type="ARBA" id="ARBA00023157"/>
    </source>
</evidence>
<accession>H2YM17</accession>
<dbReference type="PRINTS" id="PR00258">
    <property type="entry name" value="SPERACTRCPTR"/>
</dbReference>
<dbReference type="InterPro" id="IPR036772">
    <property type="entry name" value="SRCR-like_dom_sf"/>
</dbReference>
<name>H2YM17_CIOSA</name>
<dbReference type="PANTHER" id="PTHR48071">
    <property type="entry name" value="SRCR DOMAIN-CONTAINING PROTEIN"/>
    <property type="match status" value="1"/>
</dbReference>
<dbReference type="PROSITE" id="PS50287">
    <property type="entry name" value="SRCR_2"/>
    <property type="match status" value="2"/>
</dbReference>
<proteinExistence type="predicted"/>
<evidence type="ECO:0000259" key="4">
    <source>
        <dbReference type="PROSITE" id="PS50287"/>
    </source>
</evidence>
<dbReference type="GO" id="GO:0016020">
    <property type="term" value="C:membrane"/>
    <property type="evidence" value="ECO:0007669"/>
    <property type="project" value="InterPro"/>
</dbReference>
<dbReference type="Gene3D" id="3.10.250.10">
    <property type="entry name" value="SRCR-like domain"/>
    <property type="match status" value="2"/>
</dbReference>